<organism evidence="2 3">
    <name type="scientific">Plakobranchus ocellatus</name>
    <dbReference type="NCBI Taxonomy" id="259542"/>
    <lineage>
        <taxon>Eukaryota</taxon>
        <taxon>Metazoa</taxon>
        <taxon>Spiralia</taxon>
        <taxon>Lophotrochozoa</taxon>
        <taxon>Mollusca</taxon>
        <taxon>Gastropoda</taxon>
        <taxon>Heterobranchia</taxon>
        <taxon>Euthyneura</taxon>
        <taxon>Panpulmonata</taxon>
        <taxon>Sacoglossa</taxon>
        <taxon>Placobranchoidea</taxon>
        <taxon>Plakobranchidae</taxon>
        <taxon>Plakobranchus</taxon>
    </lineage>
</organism>
<accession>A0AAV4AMU0</accession>
<evidence type="ECO:0000256" key="1">
    <source>
        <dbReference type="SAM" id="SignalP"/>
    </source>
</evidence>
<dbReference type="Proteomes" id="UP000735302">
    <property type="component" value="Unassembled WGS sequence"/>
</dbReference>
<keyword evidence="1" id="KW-0732">Signal</keyword>
<proteinExistence type="predicted"/>
<evidence type="ECO:0000313" key="2">
    <source>
        <dbReference type="EMBL" id="GFO07891.1"/>
    </source>
</evidence>
<gene>
    <name evidence="2" type="ORF">PoB_003439600</name>
</gene>
<dbReference type="PROSITE" id="PS51257">
    <property type="entry name" value="PROKAR_LIPOPROTEIN"/>
    <property type="match status" value="1"/>
</dbReference>
<evidence type="ECO:0000313" key="3">
    <source>
        <dbReference type="Proteomes" id="UP000735302"/>
    </source>
</evidence>
<feature type="chain" id="PRO_5043696916" evidence="1">
    <location>
        <begin position="20"/>
        <end position="86"/>
    </location>
</feature>
<keyword evidence="3" id="KW-1185">Reference proteome</keyword>
<dbReference type="EMBL" id="BLXT01003924">
    <property type="protein sequence ID" value="GFO07891.1"/>
    <property type="molecule type" value="Genomic_DNA"/>
</dbReference>
<comment type="caution">
    <text evidence="2">The sequence shown here is derived from an EMBL/GenBank/DDBJ whole genome shotgun (WGS) entry which is preliminary data.</text>
</comment>
<dbReference type="AlphaFoldDB" id="A0AAV4AMU0"/>
<sequence>MRALIALLALALLATSCLSFSTSKRSIDPALENCKATLNGYCPTLCTDEAGLQNCKARASNFCDCFMACDDDECPDCEDNTPCAPL</sequence>
<reference evidence="2 3" key="1">
    <citation type="journal article" date="2021" name="Elife">
        <title>Chloroplast acquisition without the gene transfer in kleptoplastic sea slugs, Plakobranchus ocellatus.</title>
        <authorList>
            <person name="Maeda T."/>
            <person name="Takahashi S."/>
            <person name="Yoshida T."/>
            <person name="Shimamura S."/>
            <person name="Takaki Y."/>
            <person name="Nagai Y."/>
            <person name="Toyoda A."/>
            <person name="Suzuki Y."/>
            <person name="Arimoto A."/>
            <person name="Ishii H."/>
            <person name="Satoh N."/>
            <person name="Nishiyama T."/>
            <person name="Hasebe M."/>
            <person name="Maruyama T."/>
            <person name="Minagawa J."/>
            <person name="Obokata J."/>
            <person name="Shigenobu S."/>
        </authorList>
    </citation>
    <scope>NUCLEOTIDE SEQUENCE [LARGE SCALE GENOMIC DNA]</scope>
</reference>
<protein>
    <submittedName>
        <fullName evidence="2">Uncharacterized protein</fullName>
    </submittedName>
</protein>
<feature type="signal peptide" evidence="1">
    <location>
        <begin position="1"/>
        <end position="19"/>
    </location>
</feature>
<name>A0AAV4AMU0_9GAST</name>